<dbReference type="GO" id="GO:0005886">
    <property type="term" value="C:plasma membrane"/>
    <property type="evidence" value="ECO:0007669"/>
    <property type="project" value="UniProtKB-SubCell"/>
</dbReference>
<feature type="transmembrane region" description="Helical" evidence="8">
    <location>
        <begin position="390"/>
        <end position="411"/>
    </location>
</feature>
<dbReference type="Proteomes" id="UP000235005">
    <property type="component" value="Unassembled WGS sequence"/>
</dbReference>
<evidence type="ECO:0000256" key="6">
    <source>
        <dbReference type="ARBA" id="ARBA00022989"/>
    </source>
</evidence>
<evidence type="ECO:0000256" key="1">
    <source>
        <dbReference type="ARBA" id="ARBA00004651"/>
    </source>
</evidence>
<evidence type="ECO:0000256" key="7">
    <source>
        <dbReference type="ARBA" id="ARBA00023136"/>
    </source>
</evidence>
<sequence length="1035" mass="112759">MIEAIIRWSVSNRFFVLLATAILVGTGIFAIRNTPVDAIPDLSDVQVIIKTSYPGQAPQVVEDQVTYPLTTAMLSVPGAVTVRGFSFFGDSYVYVIFDEKSDLYWARSRVLEYLSQVAPKLPESARPQLGPDATGVGWVYIYALTDPTGQHDISELRSLQDWFLKYELQSVPGVAEVSAVGGMVKQYQVKVNPDRLRAYSIPLSHIQTAIRNANQEVGASVVEMAEAEYMVRTSGYISGTQDLENIPLGVNDNGTPLLLKDVATIGTGPQMRRGIAELNGKGEVVGGIIVMRYEENAQATIDAVKTRLEALQSSLPDGVEVVTVYDRSSLIDRAVENLWHKLGEELLMVAAVCLVFLLHLRSSLVAIISLPVGILAAFIVMYMQGLNANIMSLGGIAIAIGAMIDGAIVLIENMHRHIEKNQLTNENRWQIVTEAAVEVGPALFFSLLIITVSFIPVFTLEAQEGRMFSPLAFTKTYAMGAAAALAITLVPVLMGYFIRGRIISARKNPINRLLVAVYTPILRRALRYPKTTLLIAALVTMSSLWPLSRVGSEFMPPLDEGDLMYMPTTYPGISIGKARELLQQTDKLISTHPEVLSVFGKIGRAETATDPAPLTMIETFIQLKPPEDWRPGVTTEDIKRELDALVQIPGLTNAWVMPIKTRIDMLATGIKTPVGIKVAGPDLEVIQGIGRELETILGKVPDTASVYAERVAGGRYIKIDIDRVGAARYGLNIVDVQQVIATAVGGMDITNTVEGLERYPVNVRYPQSYRDSPEDLSRLPIVTPAGQRIALGDVANVHIEDGPPGIKSENARLNGWTFVDIDTSDVGGYVETARKIVADELSLPPGYSVNWSGQYEYMERAKARLSYVIPLTLAIIVVLLYMNFRALGPVLILMGSLPMALVGTVWLLYFLEYNFSIAVGVGVIALAGVAVETGVIMIVYLDQAWLKTREHTEPGRQVDGLSEVVLQGAVQRVRPVLMTAGATIAGLLPILFATGTGSEVMSRLAAPMVGGMITSVLLTLLVIPVIYLLWKENDA</sequence>
<comment type="caution">
    <text evidence="9">The sequence shown here is derived from an EMBL/GenBank/DDBJ whole genome shotgun (WGS) entry which is preliminary data.</text>
</comment>
<keyword evidence="7 8" id="KW-0472">Membrane</keyword>
<dbReference type="SUPFAM" id="SSF82866">
    <property type="entry name" value="Multidrug efflux transporter AcrB transmembrane domain"/>
    <property type="match status" value="2"/>
</dbReference>
<dbReference type="Gene3D" id="3.30.70.1440">
    <property type="entry name" value="Multidrug efflux transporter AcrB pore domain"/>
    <property type="match status" value="1"/>
</dbReference>
<dbReference type="NCBIfam" id="TIGR00914">
    <property type="entry name" value="2A0601"/>
    <property type="match status" value="1"/>
</dbReference>
<feature type="transmembrane region" description="Helical" evidence="8">
    <location>
        <begin position="891"/>
        <end position="911"/>
    </location>
</feature>
<comment type="subcellular location">
    <subcellularLocation>
        <location evidence="1">Cell membrane</location>
        <topology evidence="1">Multi-pass membrane protein</topology>
    </subcellularLocation>
</comment>
<evidence type="ECO:0000313" key="10">
    <source>
        <dbReference type="Proteomes" id="UP000235005"/>
    </source>
</evidence>
<dbReference type="InterPro" id="IPR001036">
    <property type="entry name" value="Acrflvin-R"/>
</dbReference>
<evidence type="ECO:0000256" key="8">
    <source>
        <dbReference type="SAM" id="Phobius"/>
    </source>
</evidence>
<reference evidence="9 10" key="1">
    <citation type="submission" date="2018-01" db="EMBL/GenBank/DDBJ databases">
        <title>The draft genome sequence of Halioglobus lutimaris HF004.</title>
        <authorList>
            <person name="Du Z.-J."/>
            <person name="Shi M.-J."/>
        </authorList>
    </citation>
    <scope>NUCLEOTIDE SEQUENCE [LARGE SCALE GENOMIC DNA]</scope>
    <source>
        <strain evidence="9 10">HF004</strain>
    </source>
</reference>
<dbReference type="Gene3D" id="3.30.70.1320">
    <property type="entry name" value="Multidrug efflux transporter AcrB pore domain like"/>
    <property type="match status" value="1"/>
</dbReference>
<dbReference type="SUPFAM" id="SSF82714">
    <property type="entry name" value="Multidrug efflux transporter AcrB TolC docking domain, DN and DC subdomains"/>
    <property type="match status" value="2"/>
</dbReference>
<feature type="transmembrane region" description="Helical" evidence="8">
    <location>
        <begin position="531"/>
        <end position="548"/>
    </location>
</feature>
<evidence type="ECO:0000256" key="4">
    <source>
        <dbReference type="ARBA" id="ARBA00022475"/>
    </source>
</evidence>
<dbReference type="Pfam" id="PF00873">
    <property type="entry name" value="ACR_tran"/>
    <property type="match status" value="1"/>
</dbReference>
<keyword evidence="3" id="KW-0813">Transport</keyword>
<dbReference type="EMBL" id="PKUS01000026">
    <property type="protein sequence ID" value="PLW67637.1"/>
    <property type="molecule type" value="Genomic_DNA"/>
</dbReference>
<feature type="transmembrane region" description="Helical" evidence="8">
    <location>
        <begin position="976"/>
        <end position="996"/>
    </location>
</feature>
<evidence type="ECO:0000256" key="2">
    <source>
        <dbReference type="ARBA" id="ARBA00010942"/>
    </source>
</evidence>
<evidence type="ECO:0000313" key="9">
    <source>
        <dbReference type="EMBL" id="PLW67637.1"/>
    </source>
</evidence>
<keyword evidence="6 8" id="KW-1133">Transmembrane helix</keyword>
<dbReference type="InterPro" id="IPR027463">
    <property type="entry name" value="AcrB_DN_DC_subdom"/>
</dbReference>
<gene>
    <name evidence="9" type="ORF">C0039_16175</name>
</gene>
<feature type="transmembrane region" description="Helical" evidence="8">
    <location>
        <begin position="917"/>
        <end position="941"/>
    </location>
</feature>
<comment type="similarity">
    <text evidence="2">Belongs to the resistance-nodulation-cell division (RND) (TC 2.A.6) family.</text>
</comment>
<feature type="transmembrane region" description="Helical" evidence="8">
    <location>
        <begin position="431"/>
        <end position="457"/>
    </location>
</feature>
<dbReference type="PANTHER" id="PTHR32063">
    <property type="match status" value="1"/>
</dbReference>
<dbReference type="Gene3D" id="3.30.2090.10">
    <property type="entry name" value="Multidrug efflux transporter AcrB TolC docking domain, DN and DC subdomains"/>
    <property type="match status" value="2"/>
</dbReference>
<dbReference type="RefSeq" id="WP_101518679.1">
    <property type="nucleotide sequence ID" value="NZ_PKUS01000026.1"/>
</dbReference>
<dbReference type="GO" id="GO:0008324">
    <property type="term" value="F:monoatomic cation transmembrane transporter activity"/>
    <property type="evidence" value="ECO:0007669"/>
    <property type="project" value="InterPro"/>
</dbReference>
<keyword evidence="4" id="KW-1003">Cell membrane</keyword>
<keyword evidence="5 8" id="KW-0812">Transmembrane</keyword>
<dbReference type="PANTHER" id="PTHR32063:SF19">
    <property type="entry name" value="CATION EFFLUX SYSTEM PROTEIN CUSA"/>
    <property type="match status" value="1"/>
</dbReference>
<dbReference type="SUPFAM" id="SSF82693">
    <property type="entry name" value="Multidrug efflux transporter AcrB pore domain, PN1, PN2, PC1 and PC2 subdomains"/>
    <property type="match status" value="2"/>
</dbReference>
<proteinExistence type="inferred from homology"/>
<feature type="transmembrane region" description="Helical" evidence="8">
    <location>
        <begin position="1008"/>
        <end position="1030"/>
    </location>
</feature>
<dbReference type="AlphaFoldDB" id="A0A2N5WZH5"/>
<dbReference type="GO" id="GO:0042910">
    <property type="term" value="F:xenobiotic transmembrane transporter activity"/>
    <property type="evidence" value="ECO:0007669"/>
    <property type="project" value="TreeGrafter"/>
</dbReference>
<dbReference type="Gene3D" id="1.20.1640.10">
    <property type="entry name" value="Multidrug efflux transporter AcrB transmembrane domain"/>
    <property type="match status" value="2"/>
</dbReference>
<feature type="transmembrane region" description="Helical" evidence="8">
    <location>
        <begin position="865"/>
        <end position="884"/>
    </location>
</feature>
<evidence type="ECO:0000256" key="3">
    <source>
        <dbReference type="ARBA" id="ARBA00022448"/>
    </source>
</evidence>
<protein>
    <submittedName>
        <fullName evidence="9">CusA/CzcA family heavy metal efflux RND transporter</fullName>
    </submittedName>
</protein>
<organism evidence="9 10">
    <name type="scientific">Pseudohalioglobus lutimaris</name>
    <dbReference type="NCBI Taxonomy" id="1737061"/>
    <lineage>
        <taxon>Bacteria</taxon>
        <taxon>Pseudomonadati</taxon>
        <taxon>Pseudomonadota</taxon>
        <taxon>Gammaproteobacteria</taxon>
        <taxon>Cellvibrionales</taxon>
        <taxon>Halieaceae</taxon>
        <taxon>Pseudohalioglobus</taxon>
    </lineage>
</organism>
<dbReference type="OrthoDB" id="9758757at2"/>
<dbReference type="PRINTS" id="PR00702">
    <property type="entry name" value="ACRIFLAVINRP"/>
</dbReference>
<evidence type="ECO:0000256" key="5">
    <source>
        <dbReference type="ARBA" id="ARBA00022692"/>
    </source>
</evidence>
<dbReference type="InterPro" id="IPR004763">
    <property type="entry name" value="CusA-like"/>
</dbReference>
<feature type="transmembrane region" description="Helical" evidence="8">
    <location>
        <begin position="364"/>
        <end position="384"/>
    </location>
</feature>
<feature type="transmembrane region" description="Helical" evidence="8">
    <location>
        <begin position="477"/>
        <end position="498"/>
    </location>
</feature>
<name>A0A2N5WZH5_9GAMM</name>
<keyword evidence="10" id="KW-1185">Reference proteome</keyword>
<dbReference type="Gene3D" id="3.30.70.1430">
    <property type="entry name" value="Multidrug efflux transporter AcrB pore domain"/>
    <property type="match status" value="2"/>
</dbReference>
<accession>A0A2N5WZH5</accession>